<dbReference type="Pfam" id="PF01548">
    <property type="entry name" value="DEDD_Tnp_IS110"/>
    <property type="match status" value="1"/>
</dbReference>
<reference evidence="3 4" key="1">
    <citation type="journal article" date="2015" name="Microbiome">
        <title>Genomic resolution of linkages in carbon, nitrogen, and sulfur cycling among widespread estuary sediment bacteria.</title>
        <authorList>
            <person name="Baker B.J."/>
            <person name="Lazar C.S."/>
            <person name="Teske A.P."/>
            <person name="Dick G.J."/>
        </authorList>
    </citation>
    <scope>NUCLEOTIDE SEQUENCE [LARGE SCALE GENOMIC DNA]</scope>
    <source>
        <strain evidence="3">SM23_42</strain>
    </source>
</reference>
<dbReference type="EMBL" id="LJUJ01000014">
    <property type="protein sequence ID" value="KPK63362.1"/>
    <property type="molecule type" value="Genomic_DNA"/>
</dbReference>
<dbReference type="GO" id="GO:0004803">
    <property type="term" value="F:transposase activity"/>
    <property type="evidence" value="ECO:0007669"/>
    <property type="project" value="InterPro"/>
</dbReference>
<dbReference type="NCBIfam" id="NF033542">
    <property type="entry name" value="transpos_IS110"/>
    <property type="match status" value="1"/>
</dbReference>
<dbReference type="GO" id="GO:0006313">
    <property type="term" value="P:DNA transposition"/>
    <property type="evidence" value="ECO:0007669"/>
    <property type="project" value="InterPro"/>
</dbReference>
<comment type="caution">
    <text evidence="3">The sequence shown here is derived from an EMBL/GenBank/DDBJ whole genome shotgun (WGS) entry which is preliminary data.</text>
</comment>
<protein>
    <submittedName>
        <fullName evidence="3">Uncharacterized protein</fullName>
    </submittedName>
</protein>
<dbReference type="InterPro" id="IPR003346">
    <property type="entry name" value="Transposase_20"/>
</dbReference>
<dbReference type="Proteomes" id="UP000051373">
    <property type="component" value="Unassembled WGS sequence"/>
</dbReference>
<dbReference type="AlphaFoldDB" id="A0A0S8FTC0"/>
<dbReference type="InterPro" id="IPR047650">
    <property type="entry name" value="Transpos_IS110"/>
</dbReference>
<dbReference type="PANTHER" id="PTHR33055">
    <property type="entry name" value="TRANSPOSASE FOR INSERTION SEQUENCE ELEMENT IS1111A"/>
    <property type="match status" value="1"/>
</dbReference>
<evidence type="ECO:0000259" key="2">
    <source>
        <dbReference type="Pfam" id="PF02371"/>
    </source>
</evidence>
<dbReference type="Pfam" id="PF02371">
    <property type="entry name" value="Transposase_20"/>
    <property type="match status" value="1"/>
</dbReference>
<dbReference type="STRING" id="1703779.AMJ83_07260"/>
<dbReference type="GO" id="GO:0003677">
    <property type="term" value="F:DNA binding"/>
    <property type="evidence" value="ECO:0007669"/>
    <property type="project" value="InterPro"/>
</dbReference>
<proteinExistence type="predicted"/>
<feature type="domain" description="Transposase IS116/IS110/IS902 C-terminal" evidence="2">
    <location>
        <begin position="210"/>
        <end position="289"/>
    </location>
</feature>
<gene>
    <name evidence="3" type="ORF">AMJ83_07260</name>
</gene>
<dbReference type="InterPro" id="IPR002525">
    <property type="entry name" value="Transp_IS110-like_N"/>
</dbReference>
<evidence type="ECO:0000313" key="4">
    <source>
        <dbReference type="Proteomes" id="UP000051373"/>
    </source>
</evidence>
<feature type="domain" description="Transposase IS110-like N-terminal" evidence="1">
    <location>
        <begin position="4"/>
        <end position="149"/>
    </location>
</feature>
<evidence type="ECO:0000313" key="3">
    <source>
        <dbReference type="EMBL" id="KPK63362.1"/>
    </source>
</evidence>
<sequence>MSYIGIDLHRRFSQVHVITAPAQHETTHRLPNDELAVRQFFSALEDGCKVAIEATGNWYWLVDVLQDMGCDVALSNPLQTKAIATARIKNDKVDARILAHLLRADLLPTCWIPDPKQRSIRDMLRIRLRLIVFRTQCKNLVRAVLAKYNITLAAQQIWQGSGREELLQTVLPASYPEVIQQALVLIEQLTAQIQYWEERIHEQVTVTPAAQRLLTVPGIGELSALTILYESGPITRFPSAKHYVSYAGLVPQVKASADKCWHGRLFKQANMYLKRTYVEVAQVSVRTRATDARLKCFYHRTMKRKGKAIARIALARKIAGLVYHMLKHNINYTTCMARNKMAEQASVTP</sequence>
<organism evidence="3 4">
    <name type="scientific">candidate division WOR_3 bacterium SM23_42</name>
    <dbReference type="NCBI Taxonomy" id="1703779"/>
    <lineage>
        <taxon>Bacteria</taxon>
        <taxon>Bacteria division WOR-3</taxon>
    </lineage>
</organism>
<evidence type="ECO:0000259" key="1">
    <source>
        <dbReference type="Pfam" id="PF01548"/>
    </source>
</evidence>
<name>A0A0S8FTC0_UNCW3</name>
<accession>A0A0S8FTC0</accession>